<sequence length="338" mass="36197">MMPAGLSHRRAIIVGAGQSGLAVAAALIGQGLRPQQDFVMIDAAPAGQRSWSSRWHSLTLLSDAAHSALPHHRIPGDPARHLRGDEIADYLDDVQRQLGVKPVWDVRAISVERRGTGPTLQLSTTVGDVQTRNVVCATGAAAHPRVPAWAASLQLPGAMMHSGDYRYPRQIPPGDVLIVGGGNSGVQIARDLLGSHTVTLSVRAHRGQLPLTAFPAEGSARAWLRRRRPEPVFGDSYQKLRRAGVRVTPAVTAADSVTVMLADSTRIAPRSVVLATGFEPADDWLPDPVRTTPARFPSTAMPGLFVAGIPRYSRPGADTLDKVSRDATIIARRIADRP</sequence>
<organism evidence="2 3">
    <name type="scientific">Microbacterium limosum</name>
    <dbReference type="NCBI Taxonomy" id="3079935"/>
    <lineage>
        <taxon>Bacteria</taxon>
        <taxon>Bacillati</taxon>
        <taxon>Actinomycetota</taxon>
        <taxon>Actinomycetes</taxon>
        <taxon>Micrococcales</taxon>
        <taxon>Microbacteriaceae</taxon>
        <taxon>Microbacterium</taxon>
    </lineage>
</organism>
<dbReference type="InterPro" id="IPR050982">
    <property type="entry name" value="Auxin_biosynth/cation_transpt"/>
</dbReference>
<keyword evidence="1 2" id="KW-0560">Oxidoreductase</keyword>
<dbReference type="PRINTS" id="PR00469">
    <property type="entry name" value="PNDRDTASEII"/>
</dbReference>
<dbReference type="SUPFAM" id="SSF51905">
    <property type="entry name" value="FAD/NAD(P)-binding domain"/>
    <property type="match status" value="1"/>
</dbReference>
<dbReference type="GO" id="GO:0050660">
    <property type="term" value="F:flavin adenine dinucleotide binding"/>
    <property type="evidence" value="ECO:0007669"/>
    <property type="project" value="TreeGrafter"/>
</dbReference>
<dbReference type="PANTHER" id="PTHR43539">
    <property type="entry name" value="FLAVIN-BINDING MONOOXYGENASE-LIKE PROTEIN (AFU_ORTHOLOGUE AFUA_4G09220)"/>
    <property type="match status" value="1"/>
</dbReference>
<evidence type="ECO:0000313" key="2">
    <source>
        <dbReference type="EMBL" id="WOQ71021.1"/>
    </source>
</evidence>
<accession>A0AAU0MLQ5</accession>
<dbReference type="RefSeq" id="WP_330172076.1">
    <property type="nucleotide sequence ID" value="NZ_CP137080.1"/>
</dbReference>
<gene>
    <name evidence="2" type="ORF">RYJ27_00965</name>
</gene>
<name>A0AAU0MLQ5_9MICO</name>
<dbReference type="EMBL" id="CP137080">
    <property type="protein sequence ID" value="WOQ71021.1"/>
    <property type="molecule type" value="Genomic_DNA"/>
</dbReference>
<dbReference type="InterPro" id="IPR036188">
    <property type="entry name" value="FAD/NAD-bd_sf"/>
</dbReference>
<dbReference type="Proteomes" id="UP001329313">
    <property type="component" value="Chromosome"/>
</dbReference>
<dbReference type="GO" id="GO:0004497">
    <property type="term" value="F:monooxygenase activity"/>
    <property type="evidence" value="ECO:0007669"/>
    <property type="project" value="TreeGrafter"/>
</dbReference>
<protein>
    <submittedName>
        <fullName evidence="2">NAD(P)/FAD-dependent oxidoreductase</fullName>
        <ecNumber evidence="2">1.14.13.-</ecNumber>
    </submittedName>
</protein>
<dbReference type="KEGG" id="mliy:RYJ27_00965"/>
<dbReference type="AlphaFoldDB" id="A0AAU0MLQ5"/>
<evidence type="ECO:0000313" key="3">
    <source>
        <dbReference type="Proteomes" id="UP001329313"/>
    </source>
</evidence>
<evidence type="ECO:0000256" key="1">
    <source>
        <dbReference type="ARBA" id="ARBA00023002"/>
    </source>
</evidence>
<keyword evidence="3" id="KW-1185">Reference proteome</keyword>
<reference evidence="2 3" key="1">
    <citation type="submission" date="2023-10" db="EMBL/GenBank/DDBJ databases">
        <title>Y20.</title>
        <authorList>
            <person name="Zhang G."/>
            <person name="Ding Y."/>
        </authorList>
    </citation>
    <scope>NUCLEOTIDE SEQUENCE [LARGE SCALE GENOMIC DNA]</scope>
    <source>
        <strain evidence="2 3">Y20</strain>
    </source>
</reference>
<dbReference type="PRINTS" id="PR00368">
    <property type="entry name" value="FADPNR"/>
</dbReference>
<dbReference type="EC" id="1.14.13.-" evidence="2"/>
<dbReference type="Pfam" id="PF13738">
    <property type="entry name" value="Pyr_redox_3"/>
    <property type="match status" value="1"/>
</dbReference>
<dbReference type="Gene3D" id="3.50.50.60">
    <property type="entry name" value="FAD/NAD(P)-binding domain"/>
    <property type="match status" value="1"/>
</dbReference>
<proteinExistence type="predicted"/>
<dbReference type="PANTHER" id="PTHR43539:SF78">
    <property type="entry name" value="FLAVIN-CONTAINING MONOOXYGENASE"/>
    <property type="match status" value="1"/>
</dbReference>